<evidence type="ECO:0000313" key="3">
    <source>
        <dbReference type="Proteomes" id="UP001597092"/>
    </source>
</evidence>
<evidence type="ECO:0000259" key="1">
    <source>
        <dbReference type="Pfam" id="PF00535"/>
    </source>
</evidence>
<dbReference type="SUPFAM" id="SSF53448">
    <property type="entry name" value="Nucleotide-diphospho-sugar transferases"/>
    <property type="match status" value="1"/>
</dbReference>
<dbReference type="PANTHER" id="PTHR43685">
    <property type="entry name" value="GLYCOSYLTRANSFERASE"/>
    <property type="match status" value="1"/>
</dbReference>
<dbReference type="AlphaFoldDB" id="A0ABD6DVD1"/>
<dbReference type="InterPro" id="IPR050834">
    <property type="entry name" value="Glycosyltransf_2"/>
</dbReference>
<evidence type="ECO:0000313" key="2">
    <source>
        <dbReference type="EMBL" id="MFD1686146.1"/>
    </source>
</evidence>
<protein>
    <submittedName>
        <fullName evidence="2">Glycosyltransferase family 2 protein</fullName>
    </submittedName>
</protein>
<organism evidence="2 3">
    <name type="scientific">Halobellus litoreus</name>
    <dbReference type="NCBI Taxonomy" id="755310"/>
    <lineage>
        <taxon>Archaea</taxon>
        <taxon>Methanobacteriati</taxon>
        <taxon>Methanobacteriota</taxon>
        <taxon>Stenosarchaea group</taxon>
        <taxon>Halobacteria</taxon>
        <taxon>Halobacteriales</taxon>
        <taxon>Haloferacaceae</taxon>
        <taxon>Halobellus</taxon>
    </lineage>
</organism>
<keyword evidence="3" id="KW-1185">Reference proteome</keyword>
<sequence length="326" mass="36466">MTDDRGDGESPLVSVVLPTYDRPEYLKRAVQSVCNQTYPSIELLVVDDQSPEPAAETLGEVPVDSISTVRCVRHERNRGANAARNTGIREANGDFIAFLDDDDWWLQTKVSRQVERFRNGPDDLGVVTVGSRIVDENGTQIGVKRSSVEGDAIEPLLNGGIVGSFSRVMVRAEAVARAGLLDESFPSWQDREWYFRLAKHYTFASERTVLVERRIDAGGRISDDFERKRDVSYPKFIEKHRAFAAEQGPLAERRFVAGLSKTLGFSGLSNGYYRDAIKYLLVALAYYPFDPRTYLYLCLALGGPFTFEPASRIKRRLSGVKAGKNP</sequence>
<dbReference type="InterPro" id="IPR029044">
    <property type="entry name" value="Nucleotide-diphossugar_trans"/>
</dbReference>
<accession>A0ABD6DVD1</accession>
<dbReference type="EMBL" id="JBHUDP010000003">
    <property type="protein sequence ID" value="MFD1686146.1"/>
    <property type="molecule type" value="Genomic_DNA"/>
</dbReference>
<comment type="caution">
    <text evidence="2">The sequence shown here is derived from an EMBL/GenBank/DDBJ whole genome shotgun (WGS) entry which is preliminary data.</text>
</comment>
<dbReference type="Proteomes" id="UP001597092">
    <property type="component" value="Unassembled WGS sequence"/>
</dbReference>
<dbReference type="PANTHER" id="PTHR43685:SF2">
    <property type="entry name" value="GLYCOSYLTRANSFERASE 2-LIKE DOMAIN-CONTAINING PROTEIN"/>
    <property type="match status" value="1"/>
</dbReference>
<dbReference type="InterPro" id="IPR001173">
    <property type="entry name" value="Glyco_trans_2-like"/>
</dbReference>
<reference evidence="2 3" key="1">
    <citation type="journal article" date="2019" name="Int. J. Syst. Evol. Microbiol.">
        <title>The Global Catalogue of Microorganisms (GCM) 10K type strain sequencing project: providing services to taxonomists for standard genome sequencing and annotation.</title>
        <authorList>
            <consortium name="The Broad Institute Genomics Platform"/>
            <consortium name="The Broad Institute Genome Sequencing Center for Infectious Disease"/>
            <person name="Wu L."/>
            <person name="Ma J."/>
        </authorList>
    </citation>
    <scope>NUCLEOTIDE SEQUENCE [LARGE SCALE GENOMIC DNA]</scope>
    <source>
        <strain evidence="2 3">CGMCC 1.10387</strain>
    </source>
</reference>
<dbReference type="Pfam" id="PF00535">
    <property type="entry name" value="Glycos_transf_2"/>
    <property type="match status" value="1"/>
</dbReference>
<dbReference type="Gene3D" id="3.90.550.10">
    <property type="entry name" value="Spore Coat Polysaccharide Biosynthesis Protein SpsA, Chain A"/>
    <property type="match status" value="1"/>
</dbReference>
<gene>
    <name evidence="2" type="ORF">ACFSAS_11035</name>
</gene>
<name>A0ABD6DVD1_9EURY</name>
<dbReference type="RefSeq" id="WP_256308773.1">
    <property type="nucleotide sequence ID" value="NZ_JANHAW010000003.1"/>
</dbReference>
<feature type="domain" description="Glycosyltransferase 2-like" evidence="1">
    <location>
        <begin position="14"/>
        <end position="138"/>
    </location>
</feature>
<dbReference type="CDD" id="cd00761">
    <property type="entry name" value="Glyco_tranf_GTA_type"/>
    <property type="match status" value="1"/>
</dbReference>
<proteinExistence type="predicted"/>